<evidence type="ECO:0000256" key="6">
    <source>
        <dbReference type="ARBA" id="ARBA00022801"/>
    </source>
</evidence>
<sequence length="400" mass="44171">MGATLSEPVKDKDTNAIRNEDYIVGSSCMQGWRINMEDAHTHILSLPDDKDTAFFGVYDGHGGHGVSQFAGINLHKRIVENEKFKEGKIEEGIIEGFIALDEQMLNDEVMKDDGSGSTAVTCIIKNNKLYTGNSGDSRAVASVNGCAIPLSYDHKPQNASESRRIYEAGGFVEFSRVNGNLALSRALGDFCYKQGKDLPPSKQIVTVVPEVTVHELDKDFEFLIVACDGIWDVMSNQAAVDFVRAKLADGLTPEEICEHMLDHCLSPNNVMEGIGCDNMTLIIVCLLQGDDNETFIKRVKRTADLTTIKRFDIKPEETETYIPPINVPSRGNPTQDSPPIVADIQQIIESLRNASNEQDVVKCLESMGLYSPEDSTNDDEESAPQAFEVDKDEVKEETKE</sequence>
<keyword evidence="12" id="KW-1185">Reference proteome</keyword>
<comment type="cofactor">
    <cofactor evidence="1">
        <name>Mn(2+)</name>
        <dbReference type="ChEBI" id="CHEBI:29035"/>
    </cofactor>
</comment>
<organism evidence="12 13">
    <name type="scientific">Parastrongyloides trichosuri</name>
    <name type="common">Possum-specific nematode worm</name>
    <dbReference type="NCBI Taxonomy" id="131310"/>
    <lineage>
        <taxon>Eukaryota</taxon>
        <taxon>Metazoa</taxon>
        <taxon>Ecdysozoa</taxon>
        <taxon>Nematoda</taxon>
        <taxon>Chromadorea</taxon>
        <taxon>Rhabditida</taxon>
        <taxon>Tylenchina</taxon>
        <taxon>Panagrolaimomorpha</taxon>
        <taxon>Strongyloidoidea</taxon>
        <taxon>Strongyloididae</taxon>
        <taxon>Parastrongyloides</taxon>
    </lineage>
</organism>
<dbReference type="CDD" id="cd00143">
    <property type="entry name" value="PP2Cc"/>
    <property type="match status" value="1"/>
</dbReference>
<feature type="region of interest" description="Disordered" evidence="10">
    <location>
        <begin position="365"/>
        <end position="400"/>
    </location>
</feature>
<dbReference type="SMART" id="SM00332">
    <property type="entry name" value="PP2Cc"/>
    <property type="match status" value="1"/>
</dbReference>
<dbReference type="Pfam" id="PF00481">
    <property type="entry name" value="PP2C"/>
    <property type="match status" value="1"/>
</dbReference>
<dbReference type="STRING" id="131310.A0A0N5A1V4"/>
<evidence type="ECO:0000256" key="3">
    <source>
        <dbReference type="ARBA" id="ARBA00006702"/>
    </source>
</evidence>
<evidence type="ECO:0000256" key="8">
    <source>
        <dbReference type="ARBA" id="ARBA00023211"/>
    </source>
</evidence>
<evidence type="ECO:0000256" key="1">
    <source>
        <dbReference type="ARBA" id="ARBA00001936"/>
    </source>
</evidence>
<dbReference type="PROSITE" id="PS51746">
    <property type="entry name" value="PPM_2"/>
    <property type="match status" value="1"/>
</dbReference>
<dbReference type="WBParaSite" id="PTRK_0001560100.1">
    <property type="protein sequence ID" value="PTRK_0001560100.1"/>
    <property type="gene ID" value="PTRK_0001560100"/>
</dbReference>
<dbReference type="SUPFAM" id="SSF81606">
    <property type="entry name" value="PP2C-like"/>
    <property type="match status" value="1"/>
</dbReference>
<protein>
    <recommendedName>
        <fullName evidence="4">protein-serine/threonine phosphatase</fullName>
        <ecNumber evidence="4">3.1.3.16</ecNumber>
    </recommendedName>
</protein>
<evidence type="ECO:0000313" key="13">
    <source>
        <dbReference type="WBParaSite" id="PTRK_0001560100.1"/>
    </source>
</evidence>
<evidence type="ECO:0000256" key="2">
    <source>
        <dbReference type="ARBA" id="ARBA00001946"/>
    </source>
</evidence>
<keyword evidence="6 9" id="KW-0378">Hydrolase</keyword>
<evidence type="ECO:0000256" key="7">
    <source>
        <dbReference type="ARBA" id="ARBA00022912"/>
    </source>
</evidence>
<dbReference type="InterPro" id="IPR015655">
    <property type="entry name" value="PP2C"/>
</dbReference>
<evidence type="ECO:0000256" key="9">
    <source>
        <dbReference type="RuleBase" id="RU003465"/>
    </source>
</evidence>
<dbReference type="Proteomes" id="UP000038045">
    <property type="component" value="Unplaced"/>
</dbReference>
<dbReference type="EC" id="3.1.3.16" evidence="4"/>
<dbReference type="Gene3D" id="3.60.40.10">
    <property type="entry name" value="PPM-type phosphatase domain"/>
    <property type="match status" value="1"/>
</dbReference>
<accession>A0A0N5A1V4</accession>
<dbReference type="PROSITE" id="PS01032">
    <property type="entry name" value="PPM_1"/>
    <property type="match status" value="1"/>
</dbReference>
<evidence type="ECO:0000259" key="11">
    <source>
        <dbReference type="PROSITE" id="PS51746"/>
    </source>
</evidence>
<dbReference type="PANTHER" id="PTHR13832">
    <property type="entry name" value="PROTEIN PHOSPHATASE 2C"/>
    <property type="match status" value="1"/>
</dbReference>
<evidence type="ECO:0000256" key="4">
    <source>
        <dbReference type="ARBA" id="ARBA00013081"/>
    </source>
</evidence>
<feature type="domain" description="PPM-type phosphatase" evidence="11">
    <location>
        <begin position="23"/>
        <end position="286"/>
    </location>
</feature>
<dbReference type="PANTHER" id="PTHR13832:SF565">
    <property type="entry name" value="AT28366P-RELATED"/>
    <property type="match status" value="1"/>
</dbReference>
<dbReference type="FunFam" id="3.60.40.10:FF:000016">
    <property type="entry name" value="Protein phosphatase 2C"/>
    <property type="match status" value="1"/>
</dbReference>
<keyword evidence="8" id="KW-0464">Manganese</keyword>
<evidence type="ECO:0000313" key="12">
    <source>
        <dbReference type="Proteomes" id="UP000038045"/>
    </source>
</evidence>
<dbReference type="InterPro" id="IPR036457">
    <property type="entry name" value="PPM-type-like_dom_sf"/>
</dbReference>
<dbReference type="AlphaFoldDB" id="A0A0N5A1V4"/>
<dbReference type="InterPro" id="IPR001932">
    <property type="entry name" value="PPM-type_phosphatase-like_dom"/>
</dbReference>
<keyword evidence="7 9" id="KW-0904">Protein phosphatase</keyword>
<reference evidence="13" key="1">
    <citation type="submission" date="2017-02" db="UniProtKB">
        <authorList>
            <consortium name="WormBaseParasite"/>
        </authorList>
    </citation>
    <scope>IDENTIFICATION</scope>
</reference>
<evidence type="ECO:0000256" key="5">
    <source>
        <dbReference type="ARBA" id="ARBA00022723"/>
    </source>
</evidence>
<feature type="compositionally biased region" description="Basic and acidic residues" evidence="10">
    <location>
        <begin position="388"/>
        <end position="400"/>
    </location>
</feature>
<dbReference type="GO" id="GO:0004722">
    <property type="term" value="F:protein serine/threonine phosphatase activity"/>
    <property type="evidence" value="ECO:0007669"/>
    <property type="project" value="UniProtKB-EC"/>
</dbReference>
<comment type="cofactor">
    <cofactor evidence="2">
        <name>Mg(2+)</name>
        <dbReference type="ChEBI" id="CHEBI:18420"/>
    </cofactor>
</comment>
<comment type="similarity">
    <text evidence="3 9">Belongs to the PP2C family.</text>
</comment>
<keyword evidence="5" id="KW-0479">Metal-binding</keyword>
<dbReference type="InterPro" id="IPR000222">
    <property type="entry name" value="PP2C_BS"/>
</dbReference>
<proteinExistence type="inferred from homology"/>
<name>A0A0N5A1V4_PARTI</name>
<dbReference type="GO" id="GO:0046872">
    <property type="term" value="F:metal ion binding"/>
    <property type="evidence" value="ECO:0007669"/>
    <property type="project" value="UniProtKB-KW"/>
</dbReference>
<evidence type="ECO:0000256" key="10">
    <source>
        <dbReference type="SAM" id="MobiDB-lite"/>
    </source>
</evidence>